<sequence length="136" mass="15429">MEEQKVLEMLNELMGEIKKTRADLSSEISQTRADLSSEISQTRADLSVEISTIKSEVGRNRILLEEVQKQINTVAEGVTSLREQTAQQFETLTHYVNEKTSLLEKVIRNDVDEAKHIKGILGEHEVSIRHLKSKSL</sequence>
<dbReference type="AlphaFoldDB" id="A0A1Q8QKS1"/>
<organism evidence="1 2">
    <name type="scientific">Desulfosporosinus metallidurans</name>
    <dbReference type="NCBI Taxonomy" id="1888891"/>
    <lineage>
        <taxon>Bacteria</taxon>
        <taxon>Bacillati</taxon>
        <taxon>Bacillota</taxon>
        <taxon>Clostridia</taxon>
        <taxon>Eubacteriales</taxon>
        <taxon>Desulfitobacteriaceae</taxon>
        <taxon>Desulfosporosinus</taxon>
    </lineage>
</organism>
<keyword evidence="2" id="KW-1185">Reference proteome</keyword>
<dbReference type="OrthoDB" id="1797905at2"/>
<proteinExistence type="predicted"/>
<dbReference type="EMBL" id="MLBF01000049">
    <property type="protein sequence ID" value="OLN27941.1"/>
    <property type="molecule type" value="Genomic_DNA"/>
</dbReference>
<comment type="caution">
    <text evidence="1">The sequence shown here is derived from an EMBL/GenBank/DDBJ whole genome shotgun (WGS) entry which is preliminary data.</text>
</comment>
<protein>
    <submittedName>
        <fullName evidence="1">Uncharacterized protein</fullName>
    </submittedName>
</protein>
<gene>
    <name evidence="1" type="ORF">DSOL_4300</name>
</gene>
<reference evidence="1 2" key="1">
    <citation type="submission" date="2016-09" db="EMBL/GenBank/DDBJ databases">
        <title>Complete genome of Desulfosporosinus sp. OL.</title>
        <authorList>
            <person name="Mardanov A."/>
            <person name="Beletsky A."/>
            <person name="Panova A."/>
            <person name="Karnachuk O."/>
            <person name="Ravin N."/>
        </authorList>
    </citation>
    <scope>NUCLEOTIDE SEQUENCE [LARGE SCALE GENOMIC DNA]</scope>
    <source>
        <strain evidence="1 2">OL</strain>
    </source>
</reference>
<dbReference type="Proteomes" id="UP000186102">
    <property type="component" value="Unassembled WGS sequence"/>
</dbReference>
<evidence type="ECO:0000313" key="1">
    <source>
        <dbReference type="EMBL" id="OLN27941.1"/>
    </source>
</evidence>
<dbReference type="STRING" id="1888891.DSOL_4300"/>
<name>A0A1Q8QKS1_9FIRM</name>
<evidence type="ECO:0000313" key="2">
    <source>
        <dbReference type="Proteomes" id="UP000186102"/>
    </source>
</evidence>
<accession>A0A1Q8QKS1</accession>
<dbReference type="RefSeq" id="WP_075366657.1">
    <property type="nucleotide sequence ID" value="NZ_MLBF01000049.1"/>
</dbReference>